<dbReference type="InterPro" id="IPR043502">
    <property type="entry name" value="DNA/RNA_pol_sf"/>
</dbReference>
<dbReference type="PANTHER" id="PTHR34047:SF8">
    <property type="entry name" value="PROTEIN YKFC"/>
    <property type="match status" value="1"/>
</dbReference>
<comment type="caution">
    <text evidence="2">The sequence shown here is derived from an EMBL/GenBank/DDBJ whole genome shotgun (WGS) entry which is preliminary data.</text>
</comment>
<dbReference type="EMBL" id="BARS01054195">
    <property type="protein sequence ID" value="GAG46514.1"/>
    <property type="molecule type" value="Genomic_DNA"/>
</dbReference>
<dbReference type="PANTHER" id="PTHR34047">
    <property type="entry name" value="NUCLEAR INTRON MATURASE 1, MITOCHONDRIAL-RELATED"/>
    <property type="match status" value="1"/>
</dbReference>
<sequence>SADITGLFDNIDRSLLKGIIQKRVNDGAILRLIGKWFNAGVVEGGATSYPDKGTPQGGVISPVLSNIFLHHVLDDWFVKQVQPRLKGRSFIIRWADDFIIGCELESDAHRVMAVLPKRFDRFRLSLHSDKTKLIEFGRPRSDEQCRRRGTFDFLGFTFHWGKTRKGYWVIKKKTARKRLSRFMKQLWCWCKDNRHEPIGDQHRMLNSKLRGFYQYFGVRG</sequence>
<accession>X0XTI2</accession>
<dbReference type="AlphaFoldDB" id="X0XTI2"/>
<dbReference type="InterPro" id="IPR051083">
    <property type="entry name" value="GrpII_Intron_Splice-Mob/Def"/>
</dbReference>
<gene>
    <name evidence="2" type="ORF">S01H1_80279</name>
</gene>
<dbReference type="Pfam" id="PF00078">
    <property type="entry name" value="RVT_1"/>
    <property type="match status" value="1"/>
</dbReference>
<dbReference type="PROSITE" id="PS50878">
    <property type="entry name" value="RT_POL"/>
    <property type="match status" value="1"/>
</dbReference>
<proteinExistence type="predicted"/>
<dbReference type="SUPFAM" id="SSF56672">
    <property type="entry name" value="DNA/RNA polymerases"/>
    <property type="match status" value="1"/>
</dbReference>
<protein>
    <recommendedName>
        <fullName evidence="1">Reverse transcriptase domain-containing protein</fullName>
    </recommendedName>
</protein>
<dbReference type="CDD" id="cd01651">
    <property type="entry name" value="RT_G2_intron"/>
    <property type="match status" value="1"/>
</dbReference>
<evidence type="ECO:0000259" key="1">
    <source>
        <dbReference type="PROSITE" id="PS50878"/>
    </source>
</evidence>
<reference evidence="2" key="1">
    <citation type="journal article" date="2014" name="Front. Microbiol.">
        <title>High frequency of phylogenetically diverse reductive dehalogenase-homologous genes in deep subseafloor sedimentary metagenomes.</title>
        <authorList>
            <person name="Kawai M."/>
            <person name="Futagami T."/>
            <person name="Toyoda A."/>
            <person name="Takaki Y."/>
            <person name="Nishi S."/>
            <person name="Hori S."/>
            <person name="Arai W."/>
            <person name="Tsubouchi T."/>
            <person name="Morono Y."/>
            <person name="Uchiyama I."/>
            <person name="Ito T."/>
            <person name="Fujiyama A."/>
            <person name="Inagaki F."/>
            <person name="Takami H."/>
        </authorList>
    </citation>
    <scope>NUCLEOTIDE SEQUENCE</scope>
    <source>
        <strain evidence="2">Expedition CK06-06</strain>
    </source>
</reference>
<dbReference type="InterPro" id="IPR000477">
    <property type="entry name" value="RT_dom"/>
</dbReference>
<feature type="non-terminal residue" evidence="2">
    <location>
        <position position="220"/>
    </location>
</feature>
<feature type="domain" description="Reverse transcriptase" evidence="1">
    <location>
        <begin position="1"/>
        <end position="158"/>
    </location>
</feature>
<evidence type="ECO:0000313" key="2">
    <source>
        <dbReference type="EMBL" id="GAG46514.1"/>
    </source>
</evidence>
<feature type="non-terminal residue" evidence="2">
    <location>
        <position position="1"/>
    </location>
</feature>
<organism evidence="2">
    <name type="scientific">marine sediment metagenome</name>
    <dbReference type="NCBI Taxonomy" id="412755"/>
    <lineage>
        <taxon>unclassified sequences</taxon>
        <taxon>metagenomes</taxon>
        <taxon>ecological metagenomes</taxon>
    </lineage>
</organism>
<name>X0XTI2_9ZZZZ</name>